<dbReference type="EMBL" id="CAKMRJ010004445">
    <property type="protein sequence ID" value="CAH1436169.1"/>
    <property type="molecule type" value="Genomic_DNA"/>
</dbReference>
<evidence type="ECO:0000313" key="1">
    <source>
        <dbReference type="EMBL" id="CAH1436169.1"/>
    </source>
</evidence>
<reference evidence="1 2" key="1">
    <citation type="submission" date="2022-01" db="EMBL/GenBank/DDBJ databases">
        <authorList>
            <person name="Xiong W."/>
            <person name="Schranz E."/>
        </authorList>
    </citation>
    <scope>NUCLEOTIDE SEQUENCE [LARGE SCALE GENOMIC DNA]</scope>
</reference>
<gene>
    <name evidence="1" type="ORF">LVIROSA_LOCUS22559</name>
</gene>
<name>A0AAU9NEA7_9ASTR</name>
<keyword evidence="2" id="KW-1185">Reference proteome</keyword>
<protein>
    <submittedName>
        <fullName evidence="1">Uncharacterized protein</fullName>
    </submittedName>
</protein>
<accession>A0AAU9NEA7</accession>
<dbReference type="AlphaFoldDB" id="A0AAU9NEA7"/>
<comment type="caution">
    <text evidence="1">The sequence shown here is derived from an EMBL/GenBank/DDBJ whole genome shotgun (WGS) entry which is preliminary data.</text>
</comment>
<dbReference type="Proteomes" id="UP001157418">
    <property type="component" value="Unassembled WGS sequence"/>
</dbReference>
<organism evidence="1 2">
    <name type="scientific">Lactuca virosa</name>
    <dbReference type="NCBI Taxonomy" id="75947"/>
    <lineage>
        <taxon>Eukaryota</taxon>
        <taxon>Viridiplantae</taxon>
        <taxon>Streptophyta</taxon>
        <taxon>Embryophyta</taxon>
        <taxon>Tracheophyta</taxon>
        <taxon>Spermatophyta</taxon>
        <taxon>Magnoliopsida</taxon>
        <taxon>eudicotyledons</taxon>
        <taxon>Gunneridae</taxon>
        <taxon>Pentapetalae</taxon>
        <taxon>asterids</taxon>
        <taxon>campanulids</taxon>
        <taxon>Asterales</taxon>
        <taxon>Asteraceae</taxon>
        <taxon>Cichorioideae</taxon>
        <taxon>Cichorieae</taxon>
        <taxon>Lactucinae</taxon>
        <taxon>Lactuca</taxon>
    </lineage>
</organism>
<sequence length="105" mass="11999">MPSYFVRRFTVTKYYNDIKHVDNGFKIAPTIDNSTVVLTNDEDDYIVEDEYESLSKISDYERELSDQALWGPCIGLIPSTMSTMAASADIEVDFAEELWLRSSIT</sequence>
<proteinExistence type="predicted"/>
<evidence type="ECO:0000313" key="2">
    <source>
        <dbReference type="Proteomes" id="UP001157418"/>
    </source>
</evidence>